<dbReference type="InterPro" id="IPR000742">
    <property type="entry name" value="EGF"/>
</dbReference>
<dbReference type="InterPro" id="IPR024079">
    <property type="entry name" value="MetalloPept_cat_dom_sf"/>
</dbReference>
<dbReference type="GO" id="GO:0008270">
    <property type="term" value="F:zinc ion binding"/>
    <property type="evidence" value="ECO:0007669"/>
    <property type="project" value="UniProtKB-UniRule"/>
</dbReference>
<feature type="domain" description="Peptidase M12A" evidence="9">
    <location>
        <begin position="1"/>
        <end position="155"/>
    </location>
</feature>
<organism evidence="10 11">
    <name type="scientific">Halocaridina rubra</name>
    <name type="common">Hawaiian red shrimp</name>
    <dbReference type="NCBI Taxonomy" id="373956"/>
    <lineage>
        <taxon>Eukaryota</taxon>
        <taxon>Metazoa</taxon>
        <taxon>Ecdysozoa</taxon>
        <taxon>Arthropoda</taxon>
        <taxon>Crustacea</taxon>
        <taxon>Multicrustacea</taxon>
        <taxon>Malacostraca</taxon>
        <taxon>Eumalacostraca</taxon>
        <taxon>Eucarida</taxon>
        <taxon>Decapoda</taxon>
        <taxon>Pleocyemata</taxon>
        <taxon>Caridea</taxon>
        <taxon>Atyoidea</taxon>
        <taxon>Atyidae</taxon>
        <taxon>Halocaridina</taxon>
    </lineage>
</organism>
<evidence type="ECO:0000256" key="8">
    <source>
        <dbReference type="RuleBase" id="RU361183"/>
    </source>
</evidence>
<dbReference type="PROSITE" id="PS00022">
    <property type="entry name" value="EGF_1"/>
    <property type="match status" value="1"/>
</dbReference>
<keyword evidence="11" id="KW-1185">Reference proteome</keyword>
<evidence type="ECO:0000256" key="7">
    <source>
        <dbReference type="PROSITE-ProRule" id="PRU01211"/>
    </source>
</evidence>
<feature type="binding site" evidence="7">
    <location>
        <position position="75"/>
    </location>
    <ligand>
        <name>Zn(2+)</name>
        <dbReference type="ChEBI" id="CHEBI:29105"/>
        <note>catalytic</note>
    </ligand>
</feature>
<dbReference type="Pfam" id="PF01400">
    <property type="entry name" value="Astacin"/>
    <property type="match status" value="1"/>
</dbReference>
<dbReference type="PRINTS" id="PR00480">
    <property type="entry name" value="ASTACIN"/>
</dbReference>
<evidence type="ECO:0000256" key="1">
    <source>
        <dbReference type="ARBA" id="ARBA00022536"/>
    </source>
</evidence>
<evidence type="ECO:0000256" key="2">
    <source>
        <dbReference type="ARBA" id="ARBA00022670"/>
    </source>
</evidence>
<comment type="caution">
    <text evidence="7">Lacks conserved residue(s) required for the propagation of feature annotation.</text>
</comment>
<reference evidence="10 11" key="1">
    <citation type="submission" date="2023-11" db="EMBL/GenBank/DDBJ databases">
        <title>Halocaridina rubra genome assembly.</title>
        <authorList>
            <person name="Smith C."/>
        </authorList>
    </citation>
    <scope>NUCLEOTIDE SEQUENCE [LARGE SCALE GENOMIC DNA]</scope>
    <source>
        <strain evidence="10">EP-1</strain>
        <tissue evidence="10">Whole</tissue>
    </source>
</reference>
<evidence type="ECO:0000313" key="10">
    <source>
        <dbReference type="EMBL" id="KAK7028095.1"/>
    </source>
</evidence>
<dbReference type="Gene3D" id="3.40.390.10">
    <property type="entry name" value="Collagenase (Catalytic Domain)"/>
    <property type="match status" value="1"/>
</dbReference>
<evidence type="ECO:0000259" key="9">
    <source>
        <dbReference type="PROSITE" id="PS51864"/>
    </source>
</evidence>
<dbReference type="Proteomes" id="UP001381693">
    <property type="component" value="Unassembled WGS sequence"/>
</dbReference>
<dbReference type="EC" id="3.4.24.-" evidence="8"/>
<accession>A0AAN8ZYP9</accession>
<comment type="caution">
    <text evidence="10">The sequence shown here is derived from an EMBL/GenBank/DDBJ whole genome shotgun (WGS) entry which is preliminary data.</text>
</comment>
<keyword evidence="6 7" id="KW-0482">Metalloprotease</keyword>
<feature type="active site" evidence="7">
    <location>
        <position position="76"/>
    </location>
</feature>
<proteinExistence type="predicted"/>
<dbReference type="SUPFAM" id="SSF49854">
    <property type="entry name" value="Spermadhesin, CUB domain"/>
    <property type="match status" value="1"/>
</dbReference>
<dbReference type="EMBL" id="JAXCGZ010022659">
    <property type="protein sequence ID" value="KAK7028095.1"/>
    <property type="molecule type" value="Genomic_DNA"/>
</dbReference>
<dbReference type="AlphaFoldDB" id="A0AAN8ZYP9"/>
<protein>
    <recommendedName>
        <fullName evidence="8">Metalloendopeptidase</fullName>
        <ecNumber evidence="8">3.4.24.-</ecNumber>
    </recommendedName>
</protein>
<gene>
    <name evidence="10" type="ORF">SK128_019362</name>
</gene>
<dbReference type="GO" id="GO:0004222">
    <property type="term" value="F:metalloendopeptidase activity"/>
    <property type="evidence" value="ECO:0007669"/>
    <property type="project" value="UniProtKB-UniRule"/>
</dbReference>
<evidence type="ECO:0000313" key="11">
    <source>
        <dbReference type="Proteomes" id="UP001381693"/>
    </source>
</evidence>
<keyword evidence="4 7" id="KW-0378">Hydrolase</keyword>
<dbReference type="CDD" id="cd00054">
    <property type="entry name" value="EGF_CA"/>
    <property type="match status" value="1"/>
</dbReference>
<dbReference type="GO" id="GO:0006508">
    <property type="term" value="P:proteolysis"/>
    <property type="evidence" value="ECO:0007669"/>
    <property type="project" value="UniProtKB-KW"/>
</dbReference>
<dbReference type="InterPro" id="IPR001506">
    <property type="entry name" value="Peptidase_M12A"/>
</dbReference>
<evidence type="ECO:0000256" key="4">
    <source>
        <dbReference type="ARBA" id="ARBA00022801"/>
    </source>
</evidence>
<keyword evidence="3 7" id="KW-0479">Metal-binding</keyword>
<feature type="binding site" evidence="7">
    <location>
        <position position="85"/>
    </location>
    <ligand>
        <name>Zn(2+)</name>
        <dbReference type="ChEBI" id="CHEBI:29105"/>
        <note>catalytic</note>
    </ligand>
</feature>
<name>A0AAN8ZYP9_HALRR</name>
<comment type="cofactor">
    <cofactor evidence="7 8">
        <name>Zn(2+)</name>
        <dbReference type="ChEBI" id="CHEBI:29105"/>
    </cofactor>
    <text evidence="7 8">Binds 1 zinc ion per subunit.</text>
</comment>
<dbReference type="SMART" id="SM00235">
    <property type="entry name" value="ZnMc"/>
    <property type="match status" value="1"/>
</dbReference>
<dbReference type="InterPro" id="IPR006026">
    <property type="entry name" value="Peptidase_Metallo"/>
</dbReference>
<evidence type="ECO:0000256" key="5">
    <source>
        <dbReference type="ARBA" id="ARBA00022833"/>
    </source>
</evidence>
<keyword evidence="5 7" id="KW-0862">Zinc</keyword>
<evidence type="ECO:0000256" key="3">
    <source>
        <dbReference type="ARBA" id="ARBA00022723"/>
    </source>
</evidence>
<dbReference type="PANTHER" id="PTHR10127">
    <property type="entry name" value="DISCOIDIN, CUB, EGF, LAMININ , AND ZINC METALLOPROTEASE DOMAIN CONTAINING"/>
    <property type="match status" value="1"/>
</dbReference>
<evidence type="ECO:0000256" key="6">
    <source>
        <dbReference type="ARBA" id="ARBA00023049"/>
    </source>
</evidence>
<keyword evidence="1" id="KW-0245">EGF-like domain</keyword>
<dbReference type="SUPFAM" id="SSF55486">
    <property type="entry name" value="Metalloproteases ('zincins'), catalytic domain"/>
    <property type="match status" value="1"/>
</dbReference>
<dbReference type="PROSITE" id="PS51864">
    <property type="entry name" value="ASTACIN"/>
    <property type="match status" value="1"/>
</dbReference>
<dbReference type="PANTHER" id="PTHR10127:SF780">
    <property type="entry name" value="METALLOENDOPEPTIDASE"/>
    <property type="match status" value="1"/>
</dbReference>
<sequence>MLKENMGIPMSFSLNKDSVVAQLGWCEGNDRIYVRIFYGKGCNAQVGRTVVAGSRSVPVFLSLGYGCNTVGTAIHEFGHILGLLHQQMRTDRDEYIQIMWNNVVKYLKVNFQKAFSKDGSITMRTQDPKYQGLLGRSHALSHRDKLIVNRMYRCIDYWIRECDLKYDPCLNEGYIGAECQCICPPGTQGHRCETVTGTYYSDALPKCSRIITKNGTMFGVTRDLQDDKGFLKTRTWCVYQIIAPLGYYISVEFTDFRLDEISFNGQQKCVISFLLIMMDNGPDAM</sequence>
<dbReference type="InterPro" id="IPR035914">
    <property type="entry name" value="Sperma_CUB_dom_sf"/>
</dbReference>
<keyword evidence="2 7" id="KW-0645">Protease</keyword>
<feature type="binding site" evidence="7">
    <location>
        <position position="79"/>
    </location>
    <ligand>
        <name>Zn(2+)</name>
        <dbReference type="ChEBI" id="CHEBI:29105"/>
        <note>catalytic</note>
    </ligand>
</feature>